<feature type="transmembrane region" description="Helical" evidence="1">
    <location>
        <begin position="33"/>
        <end position="57"/>
    </location>
</feature>
<organism evidence="2 3">
    <name type="scientific">Microbacterium natoriense</name>
    <dbReference type="NCBI Taxonomy" id="284570"/>
    <lineage>
        <taxon>Bacteria</taxon>
        <taxon>Bacillati</taxon>
        <taxon>Actinomycetota</taxon>
        <taxon>Actinomycetes</taxon>
        <taxon>Micrococcales</taxon>
        <taxon>Microbacteriaceae</taxon>
        <taxon>Microbacterium</taxon>
    </lineage>
</organism>
<name>A0AAW8F3S1_9MICO</name>
<feature type="transmembrane region" description="Helical" evidence="1">
    <location>
        <begin position="6"/>
        <end position="26"/>
    </location>
</feature>
<keyword evidence="1" id="KW-0812">Transmembrane</keyword>
<dbReference type="Proteomes" id="UP001244427">
    <property type="component" value="Unassembled WGS sequence"/>
</dbReference>
<keyword evidence="1" id="KW-0472">Membrane</keyword>
<dbReference type="RefSeq" id="WP_307299102.1">
    <property type="nucleotide sequence ID" value="NZ_JAUSXV010000001.1"/>
</dbReference>
<reference evidence="2 3" key="1">
    <citation type="submission" date="2023-07" db="EMBL/GenBank/DDBJ databases">
        <title>Comparative genomics of wheat-associated soil bacteria to identify genetic determinants of phenazine resistance.</title>
        <authorList>
            <person name="Mouncey N."/>
        </authorList>
    </citation>
    <scope>NUCLEOTIDE SEQUENCE [LARGE SCALE GENOMIC DNA]</scope>
    <source>
        <strain evidence="2 3">W4I9-1</strain>
    </source>
</reference>
<gene>
    <name evidence="2" type="ORF">QFZ53_003821</name>
</gene>
<comment type="caution">
    <text evidence="2">The sequence shown here is derived from an EMBL/GenBank/DDBJ whole genome shotgun (WGS) entry which is preliminary data.</text>
</comment>
<keyword evidence="1" id="KW-1133">Transmembrane helix</keyword>
<evidence type="ECO:0000313" key="3">
    <source>
        <dbReference type="Proteomes" id="UP001244427"/>
    </source>
</evidence>
<dbReference type="EMBL" id="JAUSXV010000001">
    <property type="protein sequence ID" value="MDQ0649625.1"/>
    <property type="molecule type" value="Genomic_DNA"/>
</dbReference>
<evidence type="ECO:0000313" key="2">
    <source>
        <dbReference type="EMBL" id="MDQ0649625.1"/>
    </source>
</evidence>
<sequence length="69" mass="7507">MSDVAALSTTVSAMWLTVALLAAGFARSRNRSGWFWFLLTMFLGPISAFLLVVWPALPNRAAPETPGPR</sequence>
<keyword evidence="3" id="KW-1185">Reference proteome</keyword>
<protein>
    <submittedName>
        <fullName evidence="2">Type IV secretory pathway VirB2 component (Pilin)</fullName>
    </submittedName>
</protein>
<proteinExistence type="predicted"/>
<evidence type="ECO:0000256" key="1">
    <source>
        <dbReference type="SAM" id="Phobius"/>
    </source>
</evidence>
<dbReference type="AlphaFoldDB" id="A0AAW8F3S1"/>
<accession>A0AAW8F3S1</accession>